<proteinExistence type="predicted"/>
<keyword evidence="3" id="KW-1185">Reference proteome</keyword>
<dbReference type="OrthoDB" id="7185741at2"/>
<sequence>MEVHGPSGPPVVLVPGGAAPCTGFFPGLVEGLAGDCRVVVHDRPGTGTAGPGELKDATAHLHALVGALDMGPAVVVGQSLGGAVAALWARDHPGDLAGIVLLDATPITDPRLCRIIEWQTRLLGGPARLPGLGPLLDKGFAAAGRRAVLKAPLPAQSVPAIDTLFDGGLGRLAAAVRGIAALSDGFRTADLPLLPSAVVSADRARPGAMGRSHEALATAFGATVTTWPGATHTVHLDHPDEVLALVRDVVRRAHPA</sequence>
<reference evidence="2 3" key="1">
    <citation type="submission" date="2016-10" db="EMBL/GenBank/DDBJ databases">
        <authorList>
            <person name="de Groot N.N."/>
        </authorList>
    </citation>
    <scope>NUCLEOTIDE SEQUENCE [LARGE SCALE GENOMIC DNA]</scope>
    <source>
        <strain evidence="2 3">CGMCC 4.3143</strain>
    </source>
</reference>
<dbReference type="Gene3D" id="3.40.50.1820">
    <property type="entry name" value="alpha/beta hydrolase"/>
    <property type="match status" value="1"/>
</dbReference>
<dbReference type="Proteomes" id="UP000198967">
    <property type="component" value="Unassembled WGS sequence"/>
</dbReference>
<dbReference type="PANTHER" id="PTHR43798:SF33">
    <property type="entry name" value="HYDROLASE, PUTATIVE (AFU_ORTHOLOGUE AFUA_2G14860)-RELATED"/>
    <property type="match status" value="1"/>
</dbReference>
<evidence type="ECO:0000313" key="2">
    <source>
        <dbReference type="EMBL" id="SDH56575.1"/>
    </source>
</evidence>
<dbReference type="PANTHER" id="PTHR43798">
    <property type="entry name" value="MONOACYLGLYCEROL LIPASE"/>
    <property type="match status" value="1"/>
</dbReference>
<dbReference type="GO" id="GO:0016020">
    <property type="term" value="C:membrane"/>
    <property type="evidence" value="ECO:0007669"/>
    <property type="project" value="TreeGrafter"/>
</dbReference>
<dbReference type="GO" id="GO:0003824">
    <property type="term" value="F:catalytic activity"/>
    <property type="evidence" value="ECO:0007669"/>
    <property type="project" value="UniProtKB-ARBA"/>
</dbReference>
<dbReference type="Pfam" id="PF12697">
    <property type="entry name" value="Abhydrolase_6"/>
    <property type="match status" value="1"/>
</dbReference>
<dbReference type="InterPro" id="IPR000073">
    <property type="entry name" value="AB_hydrolase_1"/>
</dbReference>
<evidence type="ECO:0000259" key="1">
    <source>
        <dbReference type="Pfam" id="PF12697"/>
    </source>
</evidence>
<dbReference type="STRING" id="366584.SAMN05216377_12628"/>
<name>A0A1G8DFT6_PSEOR</name>
<gene>
    <name evidence="2" type="ORF">SAMN05216377_12628</name>
</gene>
<dbReference type="SUPFAM" id="SSF53474">
    <property type="entry name" value="alpha/beta-Hydrolases"/>
    <property type="match status" value="1"/>
</dbReference>
<evidence type="ECO:0000313" key="3">
    <source>
        <dbReference type="Proteomes" id="UP000198967"/>
    </source>
</evidence>
<dbReference type="RefSeq" id="WP_093089676.1">
    <property type="nucleotide sequence ID" value="NZ_FNBE01000026.1"/>
</dbReference>
<dbReference type="InterPro" id="IPR050266">
    <property type="entry name" value="AB_hydrolase_sf"/>
</dbReference>
<protein>
    <submittedName>
        <fullName evidence="2">Pimeloyl-ACP methyl ester carboxylesterase</fullName>
    </submittedName>
</protein>
<organism evidence="2 3">
    <name type="scientific">Pseudonocardia oroxyli</name>
    <dbReference type="NCBI Taxonomy" id="366584"/>
    <lineage>
        <taxon>Bacteria</taxon>
        <taxon>Bacillati</taxon>
        <taxon>Actinomycetota</taxon>
        <taxon>Actinomycetes</taxon>
        <taxon>Pseudonocardiales</taxon>
        <taxon>Pseudonocardiaceae</taxon>
        <taxon>Pseudonocardia</taxon>
    </lineage>
</organism>
<dbReference type="InterPro" id="IPR029058">
    <property type="entry name" value="AB_hydrolase_fold"/>
</dbReference>
<accession>A0A1G8DFT6</accession>
<dbReference type="AlphaFoldDB" id="A0A1G8DFT6"/>
<feature type="domain" description="AB hydrolase-1" evidence="1">
    <location>
        <begin position="11"/>
        <end position="244"/>
    </location>
</feature>
<dbReference type="EMBL" id="FNBE01000026">
    <property type="protein sequence ID" value="SDH56575.1"/>
    <property type="molecule type" value="Genomic_DNA"/>
</dbReference>